<keyword evidence="5 9" id="KW-0547">Nucleotide-binding</keyword>
<dbReference type="HAMAP" id="MF_00558">
    <property type="entry name" value="Succ_CoA_beta"/>
    <property type="match status" value="1"/>
</dbReference>
<feature type="binding site" evidence="9">
    <location>
        <position position="255"/>
    </location>
    <ligand>
        <name>Mg(2+)</name>
        <dbReference type="ChEBI" id="CHEBI:18420"/>
    </ligand>
</feature>
<dbReference type="InterPro" id="IPR016102">
    <property type="entry name" value="Succinyl-CoA_synth-like"/>
</dbReference>
<keyword evidence="7 9" id="KW-0460">Magnesium</keyword>
<evidence type="ECO:0000256" key="3">
    <source>
        <dbReference type="ARBA" id="ARBA00022598"/>
    </source>
</evidence>
<evidence type="ECO:0000256" key="10">
    <source>
        <dbReference type="RuleBase" id="RU361258"/>
    </source>
</evidence>
<comment type="pathway">
    <text evidence="1 9">Carbohydrate metabolism; tricarboxylic acid cycle; succinate from succinyl-CoA (ligase route): step 1/1.</text>
</comment>
<dbReference type="GO" id="GO:0042709">
    <property type="term" value="C:succinate-CoA ligase complex"/>
    <property type="evidence" value="ECO:0007669"/>
    <property type="project" value="TreeGrafter"/>
</dbReference>
<comment type="similarity">
    <text evidence="9 10">Belongs to the succinate/malate CoA ligase beta subunit family.</text>
</comment>
<dbReference type="RefSeq" id="XP_044545222.1">
    <property type="nucleotide sequence ID" value="XM_044698674.1"/>
</dbReference>
<dbReference type="FunFam" id="3.30.470.20:FF:000002">
    <property type="entry name" value="Succinate--CoA ligase [ADP-forming] subunit beta"/>
    <property type="match status" value="1"/>
</dbReference>
<evidence type="ECO:0000256" key="8">
    <source>
        <dbReference type="ARBA" id="ARBA00022946"/>
    </source>
</evidence>
<feature type="binding site" evidence="9">
    <location>
        <begin position="101"/>
        <end position="103"/>
    </location>
    <ligand>
        <name>ATP</name>
        <dbReference type="ChEBI" id="CHEBI:30616"/>
    </ligand>
</feature>
<organism evidence="12 13">
    <name type="scientific">Naegleria lovaniensis</name>
    <name type="common">Amoeba</name>
    <dbReference type="NCBI Taxonomy" id="51637"/>
    <lineage>
        <taxon>Eukaryota</taxon>
        <taxon>Discoba</taxon>
        <taxon>Heterolobosea</taxon>
        <taxon>Tetramitia</taxon>
        <taxon>Eutetramitia</taxon>
        <taxon>Vahlkampfiidae</taxon>
        <taxon>Naegleria</taxon>
    </lineage>
</organism>
<feature type="binding site" evidence="9">
    <location>
        <position position="320"/>
    </location>
    <ligand>
        <name>substrate</name>
        <note>ligand shared with subunit alpha</note>
    </ligand>
</feature>
<evidence type="ECO:0000256" key="1">
    <source>
        <dbReference type="ARBA" id="ARBA00005064"/>
    </source>
</evidence>
<dbReference type="SUPFAM" id="SSF56059">
    <property type="entry name" value="Glutathione synthetase ATP-binding domain-like"/>
    <property type="match status" value="1"/>
</dbReference>
<dbReference type="FunFam" id="3.40.50.261:FF:000001">
    <property type="entry name" value="Succinate--CoA ligase [ADP-forming] subunit beta"/>
    <property type="match status" value="1"/>
</dbReference>
<dbReference type="Gene3D" id="3.40.50.261">
    <property type="entry name" value="Succinyl-CoA synthetase domains"/>
    <property type="match status" value="1"/>
</dbReference>
<proteinExistence type="inferred from homology"/>
<keyword evidence="9" id="KW-0496">Mitochondrion</keyword>
<dbReference type="GO" id="GO:0000287">
    <property type="term" value="F:magnesium ion binding"/>
    <property type="evidence" value="ECO:0007669"/>
    <property type="project" value="UniProtKB-UniRule"/>
</dbReference>
<comment type="subunit">
    <text evidence="9 10">Heterodimer of an alpha and a beta subunit.</text>
</comment>
<feature type="binding site" evidence="9">
    <location>
        <position position="162"/>
    </location>
    <ligand>
        <name>ATP</name>
        <dbReference type="ChEBI" id="CHEBI:30616"/>
    </ligand>
</feature>
<dbReference type="InterPro" id="IPR005809">
    <property type="entry name" value="Succ_CoA_ligase-like_bsu"/>
</dbReference>
<feature type="binding site" evidence="9">
    <location>
        <position position="94"/>
    </location>
    <ligand>
        <name>ATP</name>
        <dbReference type="ChEBI" id="CHEBI:30616"/>
    </ligand>
</feature>
<keyword evidence="4 9" id="KW-0479">Metal-binding</keyword>
<dbReference type="PANTHER" id="PTHR11815">
    <property type="entry name" value="SUCCINYL-COA SYNTHETASE BETA CHAIN"/>
    <property type="match status" value="1"/>
</dbReference>
<dbReference type="Gene3D" id="3.30.1490.20">
    <property type="entry name" value="ATP-grasp fold, A domain"/>
    <property type="match status" value="1"/>
</dbReference>
<dbReference type="PANTHER" id="PTHR11815:SF1">
    <property type="entry name" value="SUCCINATE--COA LIGASE [ADP-FORMING] SUBUNIT BETA, MITOCHONDRIAL"/>
    <property type="match status" value="1"/>
</dbReference>
<keyword evidence="8" id="KW-0809">Transit peptide</keyword>
<dbReference type="GO" id="GO:0006104">
    <property type="term" value="P:succinyl-CoA metabolic process"/>
    <property type="evidence" value="ECO:0007669"/>
    <property type="project" value="TreeGrafter"/>
</dbReference>
<dbReference type="Gene3D" id="3.30.470.20">
    <property type="entry name" value="ATP-grasp fold, B domain"/>
    <property type="match status" value="1"/>
</dbReference>
<evidence type="ECO:0000256" key="2">
    <source>
        <dbReference type="ARBA" id="ARBA00022532"/>
    </source>
</evidence>
<feature type="binding site" evidence="9">
    <location>
        <begin position="377"/>
        <end position="379"/>
    </location>
    <ligand>
        <name>substrate</name>
        <note>ligand shared with subunit alpha</note>
    </ligand>
</feature>
<evidence type="ECO:0000256" key="5">
    <source>
        <dbReference type="ARBA" id="ARBA00022741"/>
    </source>
</evidence>
<dbReference type="EC" id="6.2.1.5" evidence="9"/>
<evidence type="ECO:0000256" key="4">
    <source>
        <dbReference type="ARBA" id="ARBA00022723"/>
    </source>
</evidence>
<accession>A0AA88GJI8</accession>
<dbReference type="NCBIfam" id="TIGR01016">
    <property type="entry name" value="sucCoAbeta"/>
    <property type="match status" value="1"/>
</dbReference>
<dbReference type="GO" id="GO:0005739">
    <property type="term" value="C:mitochondrion"/>
    <property type="evidence" value="ECO:0007669"/>
    <property type="project" value="UniProtKB-SubCell"/>
</dbReference>
<name>A0AA88GJI8_NAELO</name>
<dbReference type="Pfam" id="PF00549">
    <property type="entry name" value="Ligase_CoA"/>
    <property type="match status" value="1"/>
</dbReference>
<dbReference type="GO" id="GO:0006099">
    <property type="term" value="P:tricarboxylic acid cycle"/>
    <property type="evidence" value="ECO:0007669"/>
    <property type="project" value="UniProtKB-UniRule"/>
</dbReference>
<dbReference type="InterPro" id="IPR017866">
    <property type="entry name" value="Succ-CoA_synthase_bsu_CS"/>
</dbReference>
<dbReference type="GO" id="GO:0004775">
    <property type="term" value="F:succinate-CoA ligase (ADP-forming) activity"/>
    <property type="evidence" value="ECO:0007669"/>
    <property type="project" value="UniProtKB-UniRule"/>
</dbReference>
<dbReference type="PROSITE" id="PS50975">
    <property type="entry name" value="ATP_GRASP"/>
    <property type="match status" value="1"/>
</dbReference>
<evidence type="ECO:0000313" key="13">
    <source>
        <dbReference type="Proteomes" id="UP000816034"/>
    </source>
</evidence>
<dbReference type="PIRSF" id="PIRSF001554">
    <property type="entry name" value="SucCS_beta"/>
    <property type="match status" value="1"/>
</dbReference>
<evidence type="ECO:0000256" key="9">
    <source>
        <dbReference type="HAMAP-Rule" id="MF_03219"/>
    </source>
</evidence>
<keyword evidence="2 9" id="KW-0816">Tricarboxylic acid cycle</keyword>
<keyword evidence="13" id="KW-1185">Reference proteome</keyword>
<protein>
    <recommendedName>
        <fullName evidence="9">Succinate--CoA ligase [ADP-forming] subunit beta, mitochondrial</fullName>
        <ecNumber evidence="9">6.2.1.5</ecNumber>
    </recommendedName>
    <alternativeName>
        <fullName evidence="9">Succinyl-CoA synthetase beta chain</fullName>
        <shortName evidence="9">SCS-beta</shortName>
    </alternativeName>
</protein>
<dbReference type="AlphaFoldDB" id="A0AA88GJI8"/>
<dbReference type="InterPro" id="IPR013815">
    <property type="entry name" value="ATP_grasp_subdomain_1"/>
</dbReference>
<feature type="domain" description="ATP-grasp" evidence="11">
    <location>
        <begin position="56"/>
        <end position="285"/>
    </location>
</feature>
<keyword evidence="6 9" id="KW-0067">ATP-binding</keyword>
<dbReference type="EMBL" id="PYSW02000035">
    <property type="protein sequence ID" value="KAG2377960.1"/>
    <property type="molecule type" value="Genomic_DNA"/>
</dbReference>
<reference evidence="12 13" key="1">
    <citation type="journal article" date="2018" name="BMC Genomics">
        <title>The genome of Naegleria lovaniensis, the basis for a comparative approach to unravel pathogenicity factors of the human pathogenic amoeba N. fowleri.</title>
        <authorList>
            <person name="Liechti N."/>
            <person name="Schurch N."/>
            <person name="Bruggmann R."/>
            <person name="Wittwer M."/>
        </authorList>
    </citation>
    <scope>NUCLEOTIDE SEQUENCE [LARGE SCALE GENOMIC DNA]</scope>
    <source>
        <strain evidence="12 13">ATCC 30569</strain>
    </source>
</reference>
<dbReference type="Pfam" id="PF08442">
    <property type="entry name" value="ATP-grasp_2"/>
    <property type="match status" value="1"/>
</dbReference>
<comment type="catalytic activity">
    <reaction evidence="9">
        <text>succinate + ATP + CoA = succinyl-CoA + ADP + phosphate</text>
        <dbReference type="Rhea" id="RHEA:17661"/>
        <dbReference type="ChEBI" id="CHEBI:30031"/>
        <dbReference type="ChEBI" id="CHEBI:30616"/>
        <dbReference type="ChEBI" id="CHEBI:43474"/>
        <dbReference type="ChEBI" id="CHEBI:57287"/>
        <dbReference type="ChEBI" id="CHEBI:57292"/>
        <dbReference type="ChEBI" id="CHEBI:456216"/>
        <dbReference type="EC" id="6.2.1.5"/>
    </reaction>
</comment>
<evidence type="ECO:0000256" key="6">
    <source>
        <dbReference type="ARBA" id="ARBA00022840"/>
    </source>
</evidence>
<evidence type="ECO:0000256" key="7">
    <source>
        <dbReference type="ARBA" id="ARBA00022842"/>
    </source>
</evidence>
<dbReference type="InterPro" id="IPR011761">
    <property type="entry name" value="ATP-grasp"/>
</dbReference>
<comment type="cofactor">
    <cofactor evidence="9">
        <name>Mg(2+)</name>
        <dbReference type="ChEBI" id="CHEBI:18420"/>
    </cofactor>
    <text evidence="9">Binds 1 Mg(2+) ion per subunit.</text>
</comment>
<dbReference type="InterPro" id="IPR013650">
    <property type="entry name" value="ATP-grasp_succ-CoA_synth-type"/>
</dbReference>
<comment type="caution">
    <text evidence="12">The sequence shown here is derived from an EMBL/GenBank/DDBJ whole genome shotgun (WGS) entry which is preliminary data.</text>
</comment>
<gene>
    <name evidence="12" type="ORF">C9374_008582</name>
</gene>
<dbReference type="GO" id="GO:0005524">
    <property type="term" value="F:ATP binding"/>
    <property type="evidence" value="ECO:0007669"/>
    <property type="project" value="UniProtKB-UniRule"/>
</dbReference>
<comment type="subcellular location">
    <subcellularLocation>
        <location evidence="9">Mitochondrion</location>
    </subcellularLocation>
</comment>
<keyword evidence="3 9" id="KW-0436">Ligase</keyword>
<evidence type="ECO:0000313" key="12">
    <source>
        <dbReference type="EMBL" id="KAG2377960.1"/>
    </source>
</evidence>
<dbReference type="Proteomes" id="UP000816034">
    <property type="component" value="Unassembled WGS sequence"/>
</dbReference>
<evidence type="ECO:0000259" key="11">
    <source>
        <dbReference type="PROSITE" id="PS50975"/>
    </source>
</evidence>
<dbReference type="SUPFAM" id="SSF52210">
    <property type="entry name" value="Succinyl-CoA synthetase domains"/>
    <property type="match status" value="1"/>
</dbReference>
<dbReference type="PROSITE" id="PS01217">
    <property type="entry name" value="SUCCINYL_COA_LIG_3"/>
    <property type="match status" value="1"/>
</dbReference>
<dbReference type="GeneID" id="68101036"/>
<dbReference type="InterPro" id="IPR005811">
    <property type="entry name" value="SUCC_ACL_C"/>
</dbReference>
<comment type="function">
    <text evidence="9">Succinyl-CoA synthetase functions in the citric acid cycle (TCA), coupling the hydrolysis of succinyl-CoA to the synthesis of ATP and thus represents the only step of substrate-level phosphorylation in the TCA. The beta subunit provides nucleotide specificity of the enzyme and binds the substrate succinate, while the binding sites for coenzyme A and phosphate are found in the alpha subunit.</text>
</comment>
<dbReference type="NCBIfam" id="NF001913">
    <property type="entry name" value="PRK00696.1"/>
    <property type="match status" value="1"/>
</dbReference>
<sequence length="459" mass="49703">MFASSSSSLFRACSKSSSKSNALSSLLLSPNSATTTTTALNCTQKRFLNIHEYQAQDLFRKYDISVPRGKIITGVTEVKKACIDLGYNVDYIVKAQVLAGGRGRGKFKNGLKGGVQKALSVAEAEEYASKMLGQVLVTKQTGPEGKPCNKVYIQERLYARRELYLAILLDRQSGGPVLIGSTQGGMAIEDVAKESPEEIHTIQINIKEGLKKTQAAELAQKLGFTRDDMMQQAVDQITKLYNLFMKTDAVLLEINPLIETADGKVICADAKINIDDNAAFRQPELFALKDISQEDPRDVRAAKYDLNYIGLDGNIGCIVNGAGLAMATMDIIKLYGGDPANFLDVGGGASQDQIVEALKILNDDHHVQAILVNIFGGIMRCDLIAQGLINAVKETELRAPVVVRLQGTNVQQAKDILAKSGIRIIPADNLEDAAQKAVKIASIVVNATDLGLKVNFELK</sequence>
<feature type="binding site" evidence="9">
    <location>
        <position position="269"/>
    </location>
    <ligand>
        <name>Mg(2+)</name>
        <dbReference type="ChEBI" id="CHEBI:18420"/>
    </ligand>
</feature>